<comment type="caution">
    <text evidence="3">The sequence shown here is derived from an EMBL/GenBank/DDBJ whole genome shotgun (WGS) entry which is preliminary data.</text>
</comment>
<feature type="compositionally biased region" description="Low complexity" evidence="1">
    <location>
        <begin position="226"/>
        <end position="243"/>
    </location>
</feature>
<sequence length="336" mass="33654">MQKFLTATALFAGSTLAANATTPSASGCVDSSAMTTCLNKAEADLTACIAAAGNDDLVIACGWQDDINKMLCYQGSCWNKAYSCEYQYLVSSYKIQRTVDEKIPFYPAPDKAPGGCSCNLGEVVTNATLSLAKVSNTCNQYTTSIGTNDLTTCQCCAWSAAVSAFYGICPDTSSAGLGLTNLSAQAAAYEGTIGSCSGLTSSNCLRYGIGSADNGKYLDPANLPAGGSQPLSTTSGPSSLTTPPAGATITWTALSQTFTVTAAAYNSADVSAGSTATSTGAGSSSGGGSGGSTVTTGTATVSAGAVVTGKTGTAAALQTSQAFWVMAMIALGVIYM</sequence>
<dbReference type="GeneID" id="70243674"/>
<keyword evidence="2" id="KW-0732">Signal</keyword>
<evidence type="ECO:0000313" key="3">
    <source>
        <dbReference type="EMBL" id="KAH8689123.1"/>
    </source>
</evidence>
<dbReference type="AlphaFoldDB" id="A0AAD4KIC6"/>
<feature type="chain" id="PRO_5042290827" description="Secreted protein" evidence="2">
    <location>
        <begin position="18"/>
        <end position="336"/>
    </location>
</feature>
<dbReference type="EMBL" id="JAJTJA010000016">
    <property type="protein sequence ID" value="KAH8689123.1"/>
    <property type="molecule type" value="Genomic_DNA"/>
</dbReference>
<feature type="signal peptide" evidence="2">
    <location>
        <begin position="1"/>
        <end position="17"/>
    </location>
</feature>
<accession>A0AAD4KIC6</accession>
<reference evidence="3" key="1">
    <citation type="submission" date="2021-12" db="EMBL/GenBank/DDBJ databases">
        <title>Convergent genome expansion in fungi linked to evolution of root-endophyte symbiosis.</title>
        <authorList>
            <consortium name="DOE Joint Genome Institute"/>
            <person name="Ke Y.-H."/>
            <person name="Bonito G."/>
            <person name="Liao H.-L."/>
            <person name="Looney B."/>
            <person name="Rojas-Flechas A."/>
            <person name="Nash J."/>
            <person name="Hameed K."/>
            <person name="Schadt C."/>
            <person name="Martin F."/>
            <person name="Crous P.W."/>
            <person name="Miettinen O."/>
            <person name="Magnuson J.K."/>
            <person name="Labbe J."/>
            <person name="Jacobson D."/>
            <person name="Doktycz M.J."/>
            <person name="Veneault-Fourrey C."/>
            <person name="Kuo A."/>
            <person name="Mondo S."/>
            <person name="Calhoun S."/>
            <person name="Riley R."/>
            <person name="Ohm R."/>
            <person name="LaButti K."/>
            <person name="Andreopoulos B."/>
            <person name="Pangilinan J."/>
            <person name="Nolan M."/>
            <person name="Tritt A."/>
            <person name="Clum A."/>
            <person name="Lipzen A."/>
            <person name="Daum C."/>
            <person name="Barry K."/>
            <person name="Grigoriev I.V."/>
            <person name="Vilgalys R."/>
        </authorList>
    </citation>
    <scope>NUCLEOTIDE SEQUENCE</scope>
    <source>
        <strain evidence="3">PMI_201</strain>
    </source>
</reference>
<proteinExistence type="predicted"/>
<organism evidence="3 4">
    <name type="scientific">Talaromyces proteolyticus</name>
    <dbReference type="NCBI Taxonomy" id="1131652"/>
    <lineage>
        <taxon>Eukaryota</taxon>
        <taxon>Fungi</taxon>
        <taxon>Dikarya</taxon>
        <taxon>Ascomycota</taxon>
        <taxon>Pezizomycotina</taxon>
        <taxon>Eurotiomycetes</taxon>
        <taxon>Eurotiomycetidae</taxon>
        <taxon>Eurotiales</taxon>
        <taxon>Trichocomaceae</taxon>
        <taxon>Talaromyces</taxon>
        <taxon>Talaromyces sect. Bacilispori</taxon>
    </lineage>
</organism>
<dbReference type="PROSITE" id="PS51257">
    <property type="entry name" value="PROKAR_LIPOPROTEIN"/>
    <property type="match status" value="1"/>
</dbReference>
<name>A0AAD4KIC6_9EURO</name>
<dbReference type="RefSeq" id="XP_046065549.1">
    <property type="nucleotide sequence ID" value="XM_046213387.1"/>
</dbReference>
<evidence type="ECO:0008006" key="5">
    <source>
        <dbReference type="Google" id="ProtNLM"/>
    </source>
</evidence>
<evidence type="ECO:0000256" key="1">
    <source>
        <dbReference type="SAM" id="MobiDB-lite"/>
    </source>
</evidence>
<dbReference type="Proteomes" id="UP001201262">
    <property type="component" value="Unassembled WGS sequence"/>
</dbReference>
<protein>
    <recommendedName>
        <fullName evidence="5">Secreted protein</fullName>
    </recommendedName>
</protein>
<evidence type="ECO:0000313" key="4">
    <source>
        <dbReference type="Proteomes" id="UP001201262"/>
    </source>
</evidence>
<keyword evidence="4" id="KW-1185">Reference proteome</keyword>
<feature type="region of interest" description="Disordered" evidence="1">
    <location>
        <begin position="220"/>
        <end position="243"/>
    </location>
</feature>
<evidence type="ECO:0000256" key="2">
    <source>
        <dbReference type="SAM" id="SignalP"/>
    </source>
</evidence>
<gene>
    <name evidence="3" type="ORF">BGW36DRAFT_352515</name>
</gene>